<evidence type="ECO:0000313" key="5">
    <source>
        <dbReference type="EMBL" id="MCC9070294.1"/>
    </source>
</evidence>
<dbReference type="InterPro" id="IPR009057">
    <property type="entry name" value="Homeodomain-like_sf"/>
</dbReference>
<evidence type="ECO:0000313" key="6">
    <source>
        <dbReference type="Proteomes" id="UP001430919"/>
    </source>
</evidence>
<keyword evidence="1" id="KW-0805">Transcription regulation</keyword>
<dbReference type="Proteomes" id="UP001430919">
    <property type="component" value="Unassembled WGS sequence"/>
</dbReference>
<protein>
    <submittedName>
        <fullName evidence="5">Helix-turn-helix transcriptional regulator</fullName>
    </submittedName>
</protein>
<dbReference type="EMBL" id="JAJJMO010000001">
    <property type="protein sequence ID" value="MCC9070294.1"/>
    <property type="molecule type" value="Genomic_DNA"/>
</dbReference>
<evidence type="ECO:0000256" key="3">
    <source>
        <dbReference type="ARBA" id="ARBA00023163"/>
    </source>
</evidence>
<dbReference type="Pfam" id="PF12833">
    <property type="entry name" value="HTH_18"/>
    <property type="match status" value="1"/>
</dbReference>
<gene>
    <name evidence="5" type="ORF">LNQ49_01580</name>
</gene>
<evidence type="ECO:0000256" key="2">
    <source>
        <dbReference type="ARBA" id="ARBA00023125"/>
    </source>
</evidence>
<evidence type="ECO:0000256" key="1">
    <source>
        <dbReference type="ARBA" id="ARBA00023015"/>
    </source>
</evidence>
<comment type="caution">
    <text evidence="5">The sequence shown here is derived from an EMBL/GenBank/DDBJ whole genome shotgun (WGS) entry which is preliminary data.</text>
</comment>
<dbReference type="InterPro" id="IPR018060">
    <property type="entry name" value="HTH_AraC"/>
</dbReference>
<dbReference type="PANTHER" id="PTHR43280:SF2">
    <property type="entry name" value="HTH-TYPE TRANSCRIPTIONAL REGULATOR EXSA"/>
    <property type="match status" value="1"/>
</dbReference>
<keyword evidence="3" id="KW-0804">Transcription</keyword>
<dbReference type="SMART" id="SM00342">
    <property type="entry name" value="HTH_ARAC"/>
    <property type="match status" value="1"/>
</dbReference>
<accession>A0ABS8MNE7</accession>
<keyword evidence="2" id="KW-0238">DNA-binding</keyword>
<reference evidence="5" key="1">
    <citation type="submission" date="2021-11" db="EMBL/GenBank/DDBJ databases">
        <title>Description of novel Flavobacterium species.</title>
        <authorList>
            <person name="Saticioglu I.B."/>
            <person name="Ay H."/>
            <person name="Altun S."/>
            <person name="Duman M."/>
        </authorList>
    </citation>
    <scope>NUCLEOTIDE SEQUENCE</scope>
    <source>
        <strain evidence="5">F-65</strain>
    </source>
</reference>
<proteinExistence type="predicted"/>
<feature type="domain" description="HTH araC/xylS-type" evidence="4">
    <location>
        <begin position="243"/>
        <end position="325"/>
    </location>
</feature>
<evidence type="ECO:0000259" key="4">
    <source>
        <dbReference type="PROSITE" id="PS01124"/>
    </source>
</evidence>
<keyword evidence="6" id="KW-1185">Reference proteome</keyword>
<dbReference type="PROSITE" id="PS01124">
    <property type="entry name" value="HTH_ARAC_FAMILY_2"/>
    <property type="match status" value="1"/>
</dbReference>
<name>A0ABS8MNE7_9FLAO</name>
<organism evidence="5 6">
    <name type="scientific">Flavobacterium pisciphilum</name>
    <dbReference type="NCBI Taxonomy" id="2893755"/>
    <lineage>
        <taxon>Bacteria</taxon>
        <taxon>Pseudomonadati</taxon>
        <taxon>Bacteroidota</taxon>
        <taxon>Flavobacteriia</taxon>
        <taxon>Flavobacteriales</taxon>
        <taxon>Flavobacteriaceae</taxon>
        <taxon>Flavobacterium</taxon>
    </lineage>
</organism>
<dbReference type="RefSeq" id="WP_229987031.1">
    <property type="nucleotide sequence ID" value="NZ_JAJJMO010000001.1"/>
</dbReference>
<dbReference type="PANTHER" id="PTHR43280">
    <property type="entry name" value="ARAC-FAMILY TRANSCRIPTIONAL REGULATOR"/>
    <property type="match status" value="1"/>
</dbReference>
<dbReference type="Gene3D" id="1.10.10.60">
    <property type="entry name" value="Homeodomain-like"/>
    <property type="match status" value="2"/>
</dbReference>
<dbReference type="SUPFAM" id="SSF46689">
    <property type="entry name" value="Homeodomain-like"/>
    <property type="match status" value="1"/>
</dbReference>
<sequence length="326" mass="37625">MKVITLRRGADLEWIDILAKALGGTIDGNFIKGNNELYEGTHYVLPWDNNRSAMMGDVTYKDTTLLEFKNDVDHFIGFYFYVLNQDINFILDDEATLIGKQDYNLLIMDCVLDFNYVINKDNRTYIISIYIDKTLLRGYMDKIPALKAITKDIFDAEKNTIVWMDRMNTECAALIKDFMKITYDNSLFNFYFKGLINNLIGNYLEQLLTKKFIIGKVMSDDVKSILVSKVMLLESIDEVFPGVDFLAEKVSMSPSKYKKLFTKISGLSPGSYFYGKKIERAKELLETGQYTVSEVADKLNYANISYLAKRFNSKYGIFPKEYQNLL</sequence>